<feature type="compositionally biased region" description="Polar residues" evidence="1">
    <location>
        <begin position="123"/>
        <end position="132"/>
    </location>
</feature>
<protein>
    <submittedName>
        <fullName evidence="4">DUF1533 domain-containing protein</fullName>
    </submittedName>
</protein>
<name>A0ABY4CBT4_9BACT</name>
<proteinExistence type="predicted"/>
<evidence type="ECO:0000313" key="4">
    <source>
        <dbReference type="EMBL" id="UOF02370.1"/>
    </source>
</evidence>
<evidence type="ECO:0000259" key="3">
    <source>
        <dbReference type="Pfam" id="PF07550"/>
    </source>
</evidence>
<gene>
    <name evidence="4" type="ORF">MNR06_05325</name>
</gene>
<organism evidence="4 5">
    <name type="scientific">Bdellovibrio reynosensis</name>
    <dbReference type="NCBI Taxonomy" id="2835041"/>
    <lineage>
        <taxon>Bacteria</taxon>
        <taxon>Pseudomonadati</taxon>
        <taxon>Bdellovibrionota</taxon>
        <taxon>Bdellovibrionia</taxon>
        <taxon>Bdellovibrionales</taxon>
        <taxon>Pseudobdellovibrionaceae</taxon>
        <taxon>Bdellovibrio</taxon>
    </lineage>
</organism>
<dbReference type="EMBL" id="CP093442">
    <property type="protein sequence ID" value="UOF02370.1"/>
    <property type="molecule type" value="Genomic_DNA"/>
</dbReference>
<feature type="region of interest" description="Disordered" evidence="1">
    <location>
        <begin position="42"/>
        <end position="136"/>
    </location>
</feature>
<sequence>MKTHIAFVVLALCLSLFFQNCAPSNPEEDATEVLTPASLTAEQPAQSNASNLPAASSSSAVSTSMSSSTSPGAVDSTVASSSLSDPNSVKETPEGSTSQGNLVVSNDSKSSDSDKTNKDGLSSKDSGATTNAPAPIKKTDSFNVEITSRSVDMVWVVDNSGGMAASAEILRKNFGPFAKDLAKKSDLRIALITRYGTSGTGISFSAELKNAVQVSHNVQSSEPLLLAAVAMCGIQTNDAFCSSFAGGKYQEVFGSLKSFLRPGSEKVFVFVSDDDSTGTAVNENKTFITAATFTQRMLMAFPTDSGFKTYGIISGSSTCGVQKGTAYLSLVKETAGLAFDICATDWSAYFSRLTSDLSQEVANSFLIDKSAKEIVSITLNGKTLSPADYNFSVGKITIDSDLLKAAGKYIVDISYLN</sequence>
<dbReference type="Pfam" id="PF07550">
    <property type="entry name" value="Shr-like_HID"/>
    <property type="match status" value="1"/>
</dbReference>
<reference evidence="4" key="1">
    <citation type="submission" date="2022-03" db="EMBL/GenBank/DDBJ databases">
        <title>Genome Identification and Characterization of new species Bdellovibrio reynosense LBG001 sp. nov. from a Mexico soil sample.</title>
        <authorList>
            <person name="Camilli A."/>
            <person name="Ajao Y."/>
            <person name="Guo X."/>
        </authorList>
    </citation>
    <scope>NUCLEOTIDE SEQUENCE</scope>
    <source>
        <strain evidence="4">LBG001</strain>
    </source>
</reference>
<dbReference type="RefSeq" id="WP_243539654.1">
    <property type="nucleotide sequence ID" value="NZ_CP093442.1"/>
</dbReference>
<dbReference type="Proteomes" id="UP000830116">
    <property type="component" value="Chromosome"/>
</dbReference>
<dbReference type="InterPro" id="IPR011432">
    <property type="entry name" value="Shr-like_HID"/>
</dbReference>
<accession>A0ABY4CBT4</accession>
<evidence type="ECO:0000313" key="5">
    <source>
        <dbReference type="Proteomes" id="UP000830116"/>
    </source>
</evidence>
<evidence type="ECO:0000256" key="1">
    <source>
        <dbReference type="SAM" id="MobiDB-lite"/>
    </source>
</evidence>
<evidence type="ECO:0000256" key="2">
    <source>
        <dbReference type="SAM" id="SignalP"/>
    </source>
</evidence>
<feature type="compositionally biased region" description="Basic and acidic residues" evidence="1">
    <location>
        <begin position="109"/>
        <end position="122"/>
    </location>
</feature>
<feature type="signal peptide" evidence="2">
    <location>
        <begin position="1"/>
        <end position="22"/>
    </location>
</feature>
<feature type="domain" description="Heme-binding protein Shr-like Hb-interacting" evidence="3">
    <location>
        <begin position="371"/>
        <end position="414"/>
    </location>
</feature>
<feature type="chain" id="PRO_5046997212" evidence="2">
    <location>
        <begin position="23"/>
        <end position="417"/>
    </location>
</feature>
<feature type="compositionally biased region" description="Low complexity" evidence="1">
    <location>
        <begin position="45"/>
        <end position="74"/>
    </location>
</feature>
<keyword evidence="2" id="KW-0732">Signal</keyword>
<feature type="compositionally biased region" description="Polar residues" evidence="1">
    <location>
        <begin position="77"/>
        <end position="104"/>
    </location>
</feature>
<keyword evidence="5" id="KW-1185">Reference proteome</keyword>